<dbReference type="GO" id="GO:0016740">
    <property type="term" value="F:transferase activity"/>
    <property type="evidence" value="ECO:0007669"/>
    <property type="project" value="UniProtKB-ARBA"/>
</dbReference>
<dbReference type="GO" id="GO:0009249">
    <property type="term" value="P:protein lipoylation"/>
    <property type="evidence" value="ECO:0007669"/>
    <property type="project" value="UniProtKB-ARBA"/>
</dbReference>
<feature type="domain" description="BPL/LPL catalytic" evidence="1">
    <location>
        <begin position="31"/>
        <end position="223"/>
    </location>
</feature>
<dbReference type="InterPro" id="IPR050664">
    <property type="entry name" value="Octanoyltrans_LipM/LipL"/>
</dbReference>
<dbReference type="Proteomes" id="UP000242699">
    <property type="component" value="Unassembled WGS sequence"/>
</dbReference>
<dbReference type="CDD" id="cd16443">
    <property type="entry name" value="LplA"/>
    <property type="match status" value="1"/>
</dbReference>
<evidence type="ECO:0000313" key="2">
    <source>
        <dbReference type="EMBL" id="PSR26747.1"/>
    </source>
</evidence>
<dbReference type="Gene3D" id="3.30.390.50">
    <property type="entry name" value="CO dehydrogenase flavoprotein, C-terminal domain"/>
    <property type="match status" value="1"/>
</dbReference>
<accession>A0A2T2WWX2</accession>
<keyword evidence="2" id="KW-0436">Ligase</keyword>
<dbReference type="GO" id="GO:0140096">
    <property type="term" value="F:catalytic activity, acting on a protein"/>
    <property type="evidence" value="ECO:0007669"/>
    <property type="project" value="UniProtKB-ARBA"/>
</dbReference>
<name>A0A2T2WWX2_9FIRM</name>
<dbReference type="Gene3D" id="3.30.930.10">
    <property type="entry name" value="Bira Bifunctional Protein, Domain 2"/>
    <property type="match status" value="1"/>
</dbReference>
<dbReference type="EMBL" id="PXYT01000033">
    <property type="protein sequence ID" value="PSR26747.1"/>
    <property type="molecule type" value="Genomic_DNA"/>
</dbReference>
<evidence type="ECO:0000313" key="3">
    <source>
        <dbReference type="Proteomes" id="UP000242699"/>
    </source>
</evidence>
<dbReference type="PANTHER" id="PTHR43679">
    <property type="entry name" value="OCTANOYLTRANSFERASE LIPM-RELATED"/>
    <property type="match status" value="1"/>
</dbReference>
<dbReference type="GO" id="GO:0016874">
    <property type="term" value="F:ligase activity"/>
    <property type="evidence" value="ECO:0007669"/>
    <property type="project" value="UniProtKB-KW"/>
</dbReference>
<dbReference type="Pfam" id="PF21948">
    <property type="entry name" value="LplA-B_cat"/>
    <property type="match status" value="1"/>
</dbReference>
<protein>
    <submittedName>
        <fullName evidence="2">Ligase</fullName>
    </submittedName>
</protein>
<proteinExistence type="predicted"/>
<sequence length="360" mass="41158">MEEWRLLDPGPMPAWKQMALDKVVIEARADGQVPNTLRFMEFSPHTALVGYHQAVDLEIDRDEARRIGVDINRRITGGGAIYMDERQLGWELCVRFDKDKRIRPEALYPKLAQVVIESLKSWGIEAKFRPVNDVEIEGRKISGTGGSDYRGAVIYQGTLLLDFNVEIMLRVLKLPIEKLTDKVIDSFQKRLVTMREILGYMPAMDDVKRSVKEALTRVLGVKLTPSELSPEEKRAWDAIQPFYHTDKWIDLRKVPNPIENYPVHSLTYKAPGGLLRILLQTDVGQKHIKKAFITGDFFVYPERAVLDLEAALKEAPLRLKDLSDILKAHYRQNFNYMGVGVNDWLQALATVCDQNQEGLL</sequence>
<evidence type="ECO:0000259" key="1">
    <source>
        <dbReference type="PROSITE" id="PS51733"/>
    </source>
</evidence>
<dbReference type="AlphaFoldDB" id="A0A2T2WWX2"/>
<reference evidence="2 3" key="1">
    <citation type="journal article" date="2014" name="BMC Genomics">
        <title>Comparison of environmental and isolate Sulfobacillus genomes reveals diverse carbon, sulfur, nitrogen, and hydrogen metabolisms.</title>
        <authorList>
            <person name="Justice N.B."/>
            <person name="Norman A."/>
            <person name="Brown C.T."/>
            <person name="Singh A."/>
            <person name="Thomas B.C."/>
            <person name="Banfield J.F."/>
        </authorList>
    </citation>
    <scope>NUCLEOTIDE SEQUENCE [LARGE SCALE GENOMIC DNA]</scope>
    <source>
        <strain evidence="2">AMDSBA1</strain>
    </source>
</reference>
<comment type="caution">
    <text evidence="2">The sequence shown here is derived from an EMBL/GenBank/DDBJ whole genome shotgun (WGS) entry which is preliminary data.</text>
</comment>
<organism evidence="2 3">
    <name type="scientific">Sulfobacillus benefaciens</name>
    <dbReference type="NCBI Taxonomy" id="453960"/>
    <lineage>
        <taxon>Bacteria</taxon>
        <taxon>Bacillati</taxon>
        <taxon>Bacillota</taxon>
        <taxon>Clostridia</taxon>
        <taxon>Eubacteriales</taxon>
        <taxon>Clostridiales Family XVII. Incertae Sedis</taxon>
        <taxon>Sulfobacillus</taxon>
    </lineage>
</organism>
<gene>
    <name evidence="2" type="ORF">C7B43_13090</name>
</gene>
<dbReference type="SUPFAM" id="SSF55681">
    <property type="entry name" value="Class II aaRS and biotin synthetases"/>
    <property type="match status" value="1"/>
</dbReference>
<dbReference type="PROSITE" id="PS51733">
    <property type="entry name" value="BPL_LPL_CATALYTIC"/>
    <property type="match status" value="1"/>
</dbReference>
<dbReference type="InterPro" id="IPR045864">
    <property type="entry name" value="aa-tRNA-synth_II/BPL/LPL"/>
</dbReference>
<dbReference type="InterPro" id="IPR004143">
    <property type="entry name" value="BPL_LPL_catalytic"/>
</dbReference>
<dbReference type="SUPFAM" id="SSF82649">
    <property type="entry name" value="SufE/NifU"/>
    <property type="match status" value="1"/>
</dbReference>
<dbReference type="PANTHER" id="PTHR43679:SF2">
    <property type="entry name" value="OCTANOYL-[GCVH]:PROTEIN N-OCTANOYLTRANSFERASE"/>
    <property type="match status" value="1"/>
</dbReference>